<dbReference type="InterPro" id="IPR040372">
    <property type="entry name" value="YaeB-like"/>
</dbReference>
<feature type="domain" description="TsaA-like" evidence="3">
    <location>
        <begin position="1"/>
        <end position="63"/>
    </location>
</feature>
<dbReference type="InParanoid" id="A0A1V9XW10"/>
<keyword evidence="1" id="KW-0949">S-adenosyl-L-methionine</keyword>
<dbReference type="PANTHER" id="PTHR12818:SF0">
    <property type="entry name" value="TRNA (ADENINE(37)-N6)-METHYLTRANSFERASE"/>
    <property type="match status" value="1"/>
</dbReference>
<dbReference type="Pfam" id="PF01980">
    <property type="entry name" value="TrmO_N"/>
    <property type="match status" value="1"/>
</dbReference>
<dbReference type="STRING" id="418985.A0A1V9XW10"/>
<dbReference type="EMBL" id="MNPL01003302">
    <property type="protein sequence ID" value="OQR77631.1"/>
    <property type="molecule type" value="Genomic_DNA"/>
</dbReference>
<dbReference type="Gene3D" id="2.40.30.70">
    <property type="entry name" value="YaeB-like"/>
    <property type="match status" value="1"/>
</dbReference>
<evidence type="ECO:0000259" key="3">
    <source>
        <dbReference type="PROSITE" id="PS51668"/>
    </source>
</evidence>
<evidence type="ECO:0000313" key="5">
    <source>
        <dbReference type="Proteomes" id="UP000192247"/>
    </source>
</evidence>
<proteinExistence type="inferred from homology"/>
<keyword evidence="5" id="KW-1185">Reference proteome</keyword>
<dbReference type="PANTHER" id="PTHR12818">
    <property type="entry name" value="TRNA (ADENINE(37)-N6)-METHYLTRANSFERASE"/>
    <property type="match status" value="1"/>
</dbReference>
<protein>
    <recommendedName>
        <fullName evidence="3">TsaA-like domain-containing protein</fullName>
    </recommendedName>
</protein>
<dbReference type="InterPro" id="IPR023368">
    <property type="entry name" value="UPF0066_cons_site"/>
</dbReference>
<dbReference type="Proteomes" id="UP000192247">
    <property type="component" value="Unassembled WGS sequence"/>
</dbReference>
<evidence type="ECO:0000313" key="4">
    <source>
        <dbReference type="EMBL" id="OQR77631.1"/>
    </source>
</evidence>
<dbReference type="PROSITE" id="PS01318">
    <property type="entry name" value="TSAA_1"/>
    <property type="match status" value="1"/>
</dbReference>
<reference evidence="4 5" key="1">
    <citation type="journal article" date="2017" name="Gigascience">
        <title>Draft genome of the honey bee ectoparasitic mite, Tropilaelaps mercedesae, is shaped by the parasitic life history.</title>
        <authorList>
            <person name="Dong X."/>
            <person name="Armstrong S.D."/>
            <person name="Xia D."/>
            <person name="Makepeace B.L."/>
            <person name="Darby A.C."/>
            <person name="Kadowaki T."/>
        </authorList>
    </citation>
    <scope>NUCLEOTIDE SEQUENCE [LARGE SCALE GENOMIC DNA]</scope>
    <source>
        <strain evidence="4">Wuxi-XJTLU</strain>
    </source>
</reference>
<gene>
    <name evidence="4" type="ORF">BIW11_02882</name>
</gene>
<name>A0A1V9XW10_9ACAR</name>
<dbReference type="PROSITE" id="PS51668">
    <property type="entry name" value="TSAA_2"/>
    <property type="match status" value="1"/>
</dbReference>
<evidence type="ECO:0000256" key="1">
    <source>
        <dbReference type="ARBA" id="ARBA00022691"/>
    </source>
</evidence>
<organism evidence="4 5">
    <name type="scientific">Tropilaelaps mercedesae</name>
    <dbReference type="NCBI Taxonomy" id="418985"/>
    <lineage>
        <taxon>Eukaryota</taxon>
        <taxon>Metazoa</taxon>
        <taxon>Ecdysozoa</taxon>
        <taxon>Arthropoda</taxon>
        <taxon>Chelicerata</taxon>
        <taxon>Arachnida</taxon>
        <taxon>Acari</taxon>
        <taxon>Parasitiformes</taxon>
        <taxon>Mesostigmata</taxon>
        <taxon>Gamasina</taxon>
        <taxon>Dermanyssoidea</taxon>
        <taxon>Laelapidae</taxon>
        <taxon>Tropilaelaps</taxon>
    </lineage>
</organism>
<dbReference type="InterPro" id="IPR036414">
    <property type="entry name" value="YaeB_N_sf"/>
</dbReference>
<dbReference type="SUPFAM" id="SSF118196">
    <property type="entry name" value="YaeB-like"/>
    <property type="match status" value="1"/>
</dbReference>
<evidence type="ECO:0000256" key="2">
    <source>
        <dbReference type="ARBA" id="ARBA00033753"/>
    </source>
</evidence>
<dbReference type="InterPro" id="IPR023370">
    <property type="entry name" value="TrmO-like_N"/>
</dbReference>
<comment type="similarity">
    <text evidence="2">Belongs to the tRNA methyltransferase O family.</text>
</comment>
<sequence length="69" mass="7585">MSGLLTGVFSTRSPHRPNPIGLTLARLEQVDGDSLVVTGVDLVDDLLMFWKLGVQQMIPKVIIPMKIPE</sequence>
<accession>A0A1V9XW10</accession>
<dbReference type="AlphaFoldDB" id="A0A1V9XW10"/>
<comment type="caution">
    <text evidence="4">The sequence shown here is derived from an EMBL/GenBank/DDBJ whole genome shotgun (WGS) entry which is preliminary data.</text>
</comment>
<dbReference type="InterPro" id="IPR036413">
    <property type="entry name" value="YaeB-like_sf"/>
</dbReference>